<proteinExistence type="predicted"/>
<organism evidence="1 2">
    <name type="scientific">Blastomyces silverae</name>
    <dbReference type="NCBI Taxonomy" id="2060906"/>
    <lineage>
        <taxon>Eukaryota</taxon>
        <taxon>Fungi</taxon>
        <taxon>Dikarya</taxon>
        <taxon>Ascomycota</taxon>
        <taxon>Pezizomycotina</taxon>
        <taxon>Eurotiomycetes</taxon>
        <taxon>Eurotiomycetidae</taxon>
        <taxon>Onygenales</taxon>
        <taxon>Ajellomycetaceae</taxon>
        <taxon>Blastomyces</taxon>
    </lineage>
</organism>
<protein>
    <submittedName>
        <fullName evidence="1">Uncharacterized protein</fullName>
    </submittedName>
</protein>
<evidence type="ECO:0000313" key="1">
    <source>
        <dbReference type="EMBL" id="KLJ08880.1"/>
    </source>
</evidence>
<name>A0A0H1BC21_9EURO</name>
<keyword evidence="2" id="KW-1185">Reference proteome</keyword>
<reference evidence="2" key="1">
    <citation type="journal article" date="2015" name="PLoS Genet.">
        <title>The dynamic genome and transcriptome of the human fungal pathogen Blastomyces and close relative Emmonsia.</title>
        <authorList>
            <person name="Munoz J.F."/>
            <person name="Gauthier G.M."/>
            <person name="Desjardins C.A."/>
            <person name="Gallo J.E."/>
            <person name="Holder J."/>
            <person name="Sullivan T.D."/>
            <person name="Marty A.J."/>
            <person name="Carmen J.C."/>
            <person name="Chen Z."/>
            <person name="Ding L."/>
            <person name="Gujja S."/>
            <person name="Magrini V."/>
            <person name="Misas E."/>
            <person name="Mitreva M."/>
            <person name="Priest M."/>
            <person name="Saif S."/>
            <person name="Whiston E.A."/>
            <person name="Young S."/>
            <person name="Zeng Q."/>
            <person name="Goldman W.E."/>
            <person name="Mardis E.R."/>
            <person name="Taylor J.W."/>
            <person name="McEwen J.G."/>
            <person name="Clay O.K."/>
            <person name="Klein B.S."/>
            <person name="Cuomo C.A."/>
        </authorList>
    </citation>
    <scope>NUCLEOTIDE SEQUENCE [LARGE SCALE GENOMIC DNA]</scope>
    <source>
        <strain evidence="2">UAMH 139</strain>
    </source>
</reference>
<dbReference type="EMBL" id="LDEV01002501">
    <property type="protein sequence ID" value="KLJ08880.1"/>
    <property type="molecule type" value="Genomic_DNA"/>
</dbReference>
<gene>
    <name evidence="1" type="ORF">EMPG_15709</name>
</gene>
<dbReference type="Proteomes" id="UP000053573">
    <property type="component" value="Unassembled WGS sequence"/>
</dbReference>
<accession>A0A0H1BC21</accession>
<sequence>MTRIGHMADTQRTLGAHQCLPAGLLHSRNDCLVRIKLGISSYLRLPHNGRLDMVSMTNSKTGTGEECIARNRYLVSSAAAMKPYSN</sequence>
<comment type="caution">
    <text evidence="1">The sequence shown here is derived from an EMBL/GenBank/DDBJ whole genome shotgun (WGS) entry which is preliminary data.</text>
</comment>
<dbReference type="AlphaFoldDB" id="A0A0H1BC21"/>
<evidence type="ECO:0000313" key="2">
    <source>
        <dbReference type="Proteomes" id="UP000053573"/>
    </source>
</evidence>